<reference evidence="4 5" key="1">
    <citation type="journal article" date="2019" name="Antonie Van Leeuwenhoek">
        <title>Description of 'Ca. Methylobacter oryzae' KRF1, a novel species from the environmentally important Methylobacter clade 2.</title>
        <authorList>
            <person name="Khatri K."/>
            <person name="Mohite J.A."/>
            <person name="Pandit P.S."/>
            <person name="Bahulikar R."/>
            <person name="Rahalkar M.C."/>
        </authorList>
    </citation>
    <scope>NUCLEOTIDE SEQUENCE [LARGE SCALE GENOMIC DNA]</scope>
    <source>
        <strain evidence="4 5">KRF1</strain>
    </source>
</reference>
<dbReference type="InterPro" id="IPR011006">
    <property type="entry name" value="CheY-like_superfamily"/>
</dbReference>
<feature type="domain" description="GGDEF" evidence="3">
    <location>
        <begin position="173"/>
        <end position="305"/>
    </location>
</feature>
<dbReference type="InterPro" id="IPR000160">
    <property type="entry name" value="GGDEF_dom"/>
</dbReference>
<gene>
    <name evidence="4" type="ORF">EKO24_001135</name>
</gene>
<keyword evidence="5" id="KW-1185">Reference proteome</keyword>
<dbReference type="SUPFAM" id="SSF55073">
    <property type="entry name" value="Nucleotide cyclase"/>
    <property type="match status" value="1"/>
</dbReference>
<protein>
    <submittedName>
        <fullName evidence="4">Diguanylate cyclase</fullName>
    </submittedName>
</protein>
<dbReference type="CDD" id="cd01949">
    <property type="entry name" value="GGDEF"/>
    <property type="match status" value="1"/>
</dbReference>
<dbReference type="PROSITE" id="PS50887">
    <property type="entry name" value="GGDEF"/>
    <property type="match status" value="1"/>
</dbReference>
<sequence>MIDSNILIVDDDEVDRKIVCRTLTQLEWTGKIFQAATALEAHQLADEHYLACILLDYQLPSTDGLDLLIELHDKFGAKVPIIMLTGLGNEMVAVEAMKRGASDYLPKSLLTPDSLFRIISNTLEKSRLELELAETRSQLEFQALHDTLTSLGNRSLLMHDLNHVIARAKRNNGCFCVFMMDLDKFKAANDSYGHEAGDAILAEIGQRLIATGRNDDIYYRLGGDEFIALIDNTDRNTALFIAERIKKAIATPIDWHGIELSVGVSIGIASYPDDGDNSETLLRTADSAMYEAKHSGLGIVSVTKTE</sequence>
<dbReference type="InterPro" id="IPR029787">
    <property type="entry name" value="Nucleotide_cyclase"/>
</dbReference>
<dbReference type="NCBIfam" id="TIGR00254">
    <property type="entry name" value="GGDEF"/>
    <property type="match status" value="1"/>
</dbReference>
<dbReference type="InterPro" id="IPR043128">
    <property type="entry name" value="Rev_trsase/Diguanyl_cyclase"/>
</dbReference>
<dbReference type="EMBL" id="RYFG02000009">
    <property type="protein sequence ID" value="TRX02918.1"/>
    <property type="molecule type" value="Genomic_DNA"/>
</dbReference>
<dbReference type="InterPro" id="IPR001789">
    <property type="entry name" value="Sig_transdc_resp-reg_receiver"/>
</dbReference>
<dbReference type="Gene3D" id="3.30.70.270">
    <property type="match status" value="1"/>
</dbReference>
<dbReference type="PROSITE" id="PS50110">
    <property type="entry name" value="RESPONSE_REGULATORY"/>
    <property type="match status" value="1"/>
</dbReference>
<feature type="modified residue" description="4-aspartylphosphate" evidence="1">
    <location>
        <position position="56"/>
    </location>
</feature>
<evidence type="ECO:0000313" key="4">
    <source>
        <dbReference type="EMBL" id="TRX02918.1"/>
    </source>
</evidence>
<name>A0ABY3CG87_9GAMM</name>
<dbReference type="PANTHER" id="PTHR46663">
    <property type="entry name" value="DIGUANYLATE CYCLASE DGCT-RELATED"/>
    <property type="match status" value="1"/>
</dbReference>
<dbReference type="Pfam" id="PF00990">
    <property type="entry name" value="GGDEF"/>
    <property type="match status" value="1"/>
</dbReference>
<dbReference type="SMART" id="SM00267">
    <property type="entry name" value="GGDEF"/>
    <property type="match status" value="1"/>
</dbReference>
<organism evidence="4 5">
    <name type="scientific">Candidatus Methylobacter oryzae</name>
    <dbReference type="NCBI Taxonomy" id="2497749"/>
    <lineage>
        <taxon>Bacteria</taxon>
        <taxon>Pseudomonadati</taxon>
        <taxon>Pseudomonadota</taxon>
        <taxon>Gammaproteobacteria</taxon>
        <taxon>Methylococcales</taxon>
        <taxon>Methylococcaceae</taxon>
        <taxon>Methylobacter</taxon>
    </lineage>
</organism>
<proteinExistence type="predicted"/>
<dbReference type="PANTHER" id="PTHR46663:SF2">
    <property type="entry name" value="GGDEF DOMAIN-CONTAINING PROTEIN"/>
    <property type="match status" value="1"/>
</dbReference>
<comment type="caution">
    <text evidence="4">The sequence shown here is derived from an EMBL/GenBank/DDBJ whole genome shotgun (WGS) entry which is preliminary data.</text>
</comment>
<evidence type="ECO:0000259" key="2">
    <source>
        <dbReference type="PROSITE" id="PS50110"/>
    </source>
</evidence>
<feature type="domain" description="Response regulatory" evidence="2">
    <location>
        <begin position="5"/>
        <end position="122"/>
    </location>
</feature>
<dbReference type="InterPro" id="IPR052163">
    <property type="entry name" value="DGC-Regulatory_Protein"/>
</dbReference>
<evidence type="ECO:0000256" key="1">
    <source>
        <dbReference type="PROSITE-ProRule" id="PRU00169"/>
    </source>
</evidence>
<dbReference type="SMART" id="SM00448">
    <property type="entry name" value="REC"/>
    <property type="match status" value="1"/>
</dbReference>
<accession>A0ABY3CG87</accession>
<evidence type="ECO:0000259" key="3">
    <source>
        <dbReference type="PROSITE" id="PS50887"/>
    </source>
</evidence>
<dbReference type="SUPFAM" id="SSF52172">
    <property type="entry name" value="CheY-like"/>
    <property type="match status" value="1"/>
</dbReference>
<dbReference type="Proteomes" id="UP000733744">
    <property type="component" value="Unassembled WGS sequence"/>
</dbReference>
<dbReference type="Gene3D" id="3.40.50.2300">
    <property type="match status" value="1"/>
</dbReference>
<dbReference type="RefSeq" id="WP_127028622.1">
    <property type="nucleotide sequence ID" value="NZ_RYFG02000009.1"/>
</dbReference>
<evidence type="ECO:0000313" key="5">
    <source>
        <dbReference type="Proteomes" id="UP000733744"/>
    </source>
</evidence>
<dbReference type="Pfam" id="PF00072">
    <property type="entry name" value="Response_reg"/>
    <property type="match status" value="1"/>
</dbReference>
<keyword evidence="1" id="KW-0597">Phosphoprotein</keyword>